<gene>
    <name evidence="2" type="ORF">ACFSJC_03655</name>
</gene>
<dbReference type="EMBL" id="JBHUHX010000007">
    <property type="protein sequence ID" value="MFD2110934.1"/>
    <property type="molecule type" value="Genomic_DNA"/>
</dbReference>
<name>A0ABW4Y4N5_9GAMM</name>
<organism evidence="2 3">
    <name type="scientific">Thiorhodococcus fuscus</name>
    <dbReference type="NCBI Taxonomy" id="527200"/>
    <lineage>
        <taxon>Bacteria</taxon>
        <taxon>Pseudomonadati</taxon>
        <taxon>Pseudomonadota</taxon>
        <taxon>Gammaproteobacteria</taxon>
        <taxon>Chromatiales</taxon>
        <taxon>Chromatiaceae</taxon>
        <taxon>Thiorhodococcus</taxon>
    </lineage>
</organism>
<dbReference type="Proteomes" id="UP001597337">
    <property type="component" value="Unassembled WGS sequence"/>
</dbReference>
<feature type="region of interest" description="Disordered" evidence="1">
    <location>
        <begin position="77"/>
        <end position="102"/>
    </location>
</feature>
<feature type="compositionally biased region" description="Basic and acidic residues" evidence="1">
    <location>
        <begin position="91"/>
        <end position="102"/>
    </location>
</feature>
<dbReference type="RefSeq" id="WP_386023369.1">
    <property type="nucleotide sequence ID" value="NZ_JBHUHX010000007.1"/>
</dbReference>
<sequence>METHHNRCRIVSLDDHRLRRLEEAISVTRTKLDVVGIRIEWLGRKLLSTELERADLRRTLAERMWEFNLLRHRLKHERQASDDQIEQDLAPIKHEPSEAGLS</sequence>
<comment type="caution">
    <text evidence="2">The sequence shown here is derived from an EMBL/GenBank/DDBJ whole genome shotgun (WGS) entry which is preliminary data.</text>
</comment>
<accession>A0ABW4Y4N5</accession>
<evidence type="ECO:0000313" key="2">
    <source>
        <dbReference type="EMBL" id="MFD2110934.1"/>
    </source>
</evidence>
<protein>
    <submittedName>
        <fullName evidence="2">Uncharacterized protein</fullName>
    </submittedName>
</protein>
<evidence type="ECO:0000256" key="1">
    <source>
        <dbReference type="SAM" id="MobiDB-lite"/>
    </source>
</evidence>
<reference evidence="3" key="1">
    <citation type="journal article" date="2019" name="Int. J. Syst. Evol. Microbiol.">
        <title>The Global Catalogue of Microorganisms (GCM) 10K type strain sequencing project: providing services to taxonomists for standard genome sequencing and annotation.</title>
        <authorList>
            <consortium name="The Broad Institute Genomics Platform"/>
            <consortium name="The Broad Institute Genome Sequencing Center for Infectious Disease"/>
            <person name="Wu L."/>
            <person name="Ma J."/>
        </authorList>
    </citation>
    <scope>NUCLEOTIDE SEQUENCE [LARGE SCALE GENOMIC DNA]</scope>
    <source>
        <strain evidence="3">KACC 12597</strain>
    </source>
</reference>
<evidence type="ECO:0000313" key="3">
    <source>
        <dbReference type="Proteomes" id="UP001597337"/>
    </source>
</evidence>
<proteinExistence type="predicted"/>
<keyword evidence="3" id="KW-1185">Reference proteome</keyword>